<keyword evidence="3" id="KW-1185">Reference proteome</keyword>
<keyword evidence="1" id="KW-1133">Transmembrane helix</keyword>
<accession>A0AAV4WGR9</accession>
<sequence>MEFSSASEERQTQQTAKSRRDRQRCLWCDELHLSTSAPNAVMKSNLHCDCDLDKPHLAMSRGQGGGGSARTLKMSLAASLSSSRSRCDILTKENGIPMRPGEEKRDFHLLDSLFSLTCRLVCFFVVVVVVAIYCKAEIQTMLEDLENK</sequence>
<keyword evidence="1" id="KW-0812">Transmembrane</keyword>
<protein>
    <submittedName>
        <fullName evidence="2">Uncharacterized protein</fullName>
    </submittedName>
</protein>
<organism evidence="2 3">
    <name type="scientific">Caerostris extrusa</name>
    <name type="common">Bark spider</name>
    <name type="synonym">Caerostris bankana</name>
    <dbReference type="NCBI Taxonomy" id="172846"/>
    <lineage>
        <taxon>Eukaryota</taxon>
        <taxon>Metazoa</taxon>
        <taxon>Ecdysozoa</taxon>
        <taxon>Arthropoda</taxon>
        <taxon>Chelicerata</taxon>
        <taxon>Arachnida</taxon>
        <taxon>Araneae</taxon>
        <taxon>Araneomorphae</taxon>
        <taxon>Entelegynae</taxon>
        <taxon>Araneoidea</taxon>
        <taxon>Araneidae</taxon>
        <taxon>Caerostris</taxon>
    </lineage>
</organism>
<evidence type="ECO:0000256" key="1">
    <source>
        <dbReference type="SAM" id="Phobius"/>
    </source>
</evidence>
<keyword evidence="1" id="KW-0472">Membrane</keyword>
<reference evidence="2 3" key="1">
    <citation type="submission" date="2021-06" db="EMBL/GenBank/DDBJ databases">
        <title>Caerostris extrusa draft genome.</title>
        <authorList>
            <person name="Kono N."/>
            <person name="Arakawa K."/>
        </authorList>
    </citation>
    <scope>NUCLEOTIDE SEQUENCE [LARGE SCALE GENOMIC DNA]</scope>
</reference>
<dbReference type="Proteomes" id="UP001054945">
    <property type="component" value="Unassembled WGS sequence"/>
</dbReference>
<comment type="caution">
    <text evidence="2">The sequence shown here is derived from an EMBL/GenBank/DDBJ whole genome shotgun (WGS) entry which is preliminary data.</text>
</comment>
<evidence type="ECO:0000313" key="3">
    <source>
        <dbReference type="Proteomes" id="UP001054945"/>
    </source>
</evidence>
<feature type="transmembrane region" description="Helical" evidence="1">
    <location>
        <begin position="113"/>
        <end position="133"/>
    </location>
</feature>
<proteinExistence type="predicted"/>
<evidence type="ECO:0000313" key="2">
    <source>
        <dbReference type="EMBL" id="GIY81004.1"/>
    </source>
</evidence>
<dbReference type="AlphaFoldDB" id="A0AAV4WGR9"/>
<gene>
    <name evidence="2" type="ORF">CEXT_627961</name>
</gene>
<dbReference type="EMBL" id="BPLR01016068">
    <property type="protein sequence ID" value="GIY81004.1"/>
    <property type="molecule type" value="Genomic_DNA"/>
</dbReference>
<name>A0AAV4WGR9_CAEEX</name>